<dbReference type="EMBL" id="HG001647">
    <property type="protein sequence ID" value="CDF33483.1"/>
    <property type="molecule type" value="Genomic_DNA"/>
</dbReference>
<feature type="region of interest" description="Disordered" evidence="1">
    <location>
        <begin position="85"/>
        <end position="123"/>
    </location>
</feature>
<reference evidence="3" key="1">
    <citation type="journal article" date="2013" name="Proc. Natl. Acad. Sci. U.S.A.">
        <title>Genome structure and metabolic features in the red seaweed Chondrus crispus shed light on evolution of the Archaeplastida.</title>
        <authorList>
            <person name="Collen J."/>
            <person name="Porcel B."/>
            <person name="Carre W."/>
            <person name="Ball S.G."/>
            <person name="Chaparro C."/>
            <person name="Tonon T."/>
            <person name="Barbeyron T."/>
            <person name="Michel G."/>
            <person name="Noel B."/>
            <person name="Valentin K."/>
            <person name="Elias M."/>
            <person name="Artiguenave F."/>
            <person name="Arun A."/>
            <person name="Aury J.M."/>
            <person name="Barbosa-Neto J.F."/>
            <person name="Bothwell J.H."/>
            <person name="Bouget F.Y."/>
            <person name="Brillet L."/>
            <person name="Cabello-Hurtado F."/>
            <person name="Capella-Gutierrez S."/>
            <person name="Charrier B."/>
            <person name="Cladiere L."/>
            <person name="Cock J.M."/>
            <person name="Coelho S.M."/>
            <person name="Colleoni C."/>
            <person name="Czjzek M."/>
            <person name="Da Silva C."/>
            <person name="Delage L."/>
            <person name="Denoeud F."/>
            <person name="Deschamps P."/>
            <person name="Dittami S.M."/>
            <person name="Gabaldon T."/>
            <person name="Gachon C.M."/>
            <person name="Groisillier A."/>
            <person name="Herve C."/>
            <person name="Jabbari K."/>
            <person name="Katinka M."/>
            <person name="Kloareg B."/>
            <person name="Kowalczyk N."/>
            <person name="Labadie K."/>
            <person name="Leblanc C."/>
            <person name="Lopez P.J."/>
            <person name="McLachlan D.H."/>
            <person name="Meslet-Cladiere L."/>
            <person name="Moustafa A."/>
            <person name="Nehr Z."/>
            <person name="Nyvall Collen P."/>
            <person name="Panaud O."/>
            <person name="Partensky F."/>
            <person name="Poulain J."/>
            <person name="Rensing S.A."/>
            <person name="Rousvoal S."/>
            <person name="Samson G."/>
            <person name="Symeonidi A."/>
            <person name="Weissenbach J."/>
            <person name="Zambounis A."/>
            <person name="Wincker P."/>
            <person name="Boyen C."/>
        </authorList>
    </citation>
    <scope>NUCLEOTIDE SEQUENCE [LARGE SCALE GENOMIC DNA]</scope>
    <source>
        <strain evidence="3">cv. Stackhouse</strain>
    </source>
</reference>
<accession>R7Q6Q5</accession>
<evidence type="ECO:0000313" key="3">
    <source>
        <dbReference type="Proteomes" id="UP000012073"/>
    </source>
</evidence>
<name>R7Q6Q5_CHOCR</name>
<dbReference type="RefSeq" id="XP_005713286.1">
    <property type="nucleotide sequence ID" value="XM_005713229.1"/>
</dbReference>
<feature type="compositionally biased region" description="Basic residues" evidence="1">
    <location>
        <begin position="98"/>
        <end position="109"/>
    </location>
</feature>
<dbReference type="AlphaFoldDB" id="R7Q6Q5"/>
<evidence type="ECO:0000313" key="2">
    <source>
        <dbReference type="EMBL" id="CDF33483.1"/>
    </source>
</evidence>
<dbReference type="KEGG" id="ccp:CHC_T00002272001"/>
<dbReference type="GeneID" id="17320997"/>
<gene>
    <name evidence="2" type="ORF">CHC_T00002272001</name>
</gene>
<dbReference type="Gramene" id="CDF33483">
    <property type="protein sequence ID" value="CDF33483"/>
    <property type="gene ID" value="CHC_T00002272001"/>
</dbReference>
<evidence type="ECO:0000256" key="1">
    <source>
        <dbReference type="SAM" id="MobiDB-lite"/>
    </source>
</evidence>
<proteinExistence type="predicted"/>
<keyword evidence="3" id="KW-1185">Reference proteome</keyword>
<protein>
    <submittedName>
        <fullName evidence="2">Uncharacterized protein</fullName>
    </submittedName>
</protein>
<organism evidence="2 3">
    <name type="scientific">Chondrus crispus</name>
    <name type="common">Carrageen Irish moss</name>
    <name type="synonym">Polymorpha crispa</name>
    <dbReference type="NCBI Taxonomy" id="2769"/>
    <lineage>
        <taxon>Eukaryota</taxon>
        <taxon>Rhodophyta</taxon>
        <taxon>Florideophyceae</taxon>
        <taxon>Rhodymeniophycidae</taxon>
        <taxon>Gigartinales</taxon>
        <taxon>Gigartinaceae</taxon>
        <taxon>Chondrus</taxon>
    </lineage>
</organism>
<dbReference type="Proteomes" id="UP000012073">
    <property type="component" value="Unassembled WGS sequence"/>
</dbReference>
<sequence>MSPSCLTPPLLFEFNLAATVQSTRIQLSRDCSIDPSLPTYRFLTRQLLNTLSVAQQPRLSDTGSQHKTPPARICSLVRHNPPYHASHFNKHRPEIQSRHRPHGSCRCRGHVAPVQSPSPRRYP</sequence>